<protein>
    <submittedName>
        <fullName evidence="1">Uncharacterized protein</fullName>
    </submittedName>
</protein>
<evidence type="ECO:0000313" key="1">
    <source>
        <dbReference type="EMBL" id="OOM09445.1"/>
    </source>
</evidence>
<accession>A0A1S8MZ68</accession>
<dbReference type="RefSeq" id="WP_077866751.1">
    <property type="nucleotide sequence ID" value="NZ_LZYZ01000007.1"/>
</dbReference>
<name>A0A1S8MZ68_CLOSA</name>
<gene>
    <name evidence="1" type="ORF">CLOSAC_37260</name>
</gene>
<dbReference type="EMBL" id="LZYZ01000007">
    <property type="protein sequence ID" value="OOM09445.1"/>
    <property type="molecule type" value="Genomic_DNA"/>
</dbReference>
<proteinExistence type="predicted"/>
<organism evidence="1 2">
    <name type="scientific">Clostridium saccharobutylicum</name>
    <dbReference type="NCBI Taxonomy" id="169679"/>
    <lineage>
        <taxon>Bacteria</taxon>
        <taxon>Bacillati</taxon>
        <taxon>Bacillota</taxon>
        <taxon>Clostridia</taxon>
        <taxon>Eubacteriales</taxon>
        <taxon>Clostridiaceae</taxon>
        <taxon>Clostridium</taxon>
    </lineage>
</organism>
<reference evidence="1 2" key="1">
    <citation type="submission" date="2016-05" db="EMBL/GenBank/DDBJ databases">
        <title>Microbial solvent formation.</title>
        <authorList>
            <person name="Poehlein A."/>
            <person name="Montoya Solano J.D."/>
            <person name="Flitsch S."/>
            <person name="Krabben P."/>
            <person name="Duerre P."/>
            <person name="Daniel R."/>
        </authorList>
    </citation>
    <scope>NUCLEOTIDE SEQUENCE [LARGE SCALE GENOMIC DNA]</scope>
    <source>
        <strain evidence="1 2">L1-8</strain>
    </source>
</reference>
<dbReference type="AlphaFoldDB" id="A0A1S8MZ68"/>
<comment type="caution">
    <text evidence="1">The sequence shown here is derived from an EMBL/GenBank/DDBJ whole genome shotgun (WGS) entry which is preliminary data.</text>
</comment>
<sequence length="90" mass="10600">MLIIDKKIFESKTKNGMRAIFEVEGYELVDSNEIIETEVLKHHFLIDYTNDKVYSMCLEEAYELLSVYVCKDTANKRLMELIQENIELGF</sequence>
<evidence type="ECO:0000313" key="2">
    <source>
        <dbReference type="Proteomes" id="UP000191154"/>
    </source>
</evidence>
<dbReference type="Proteomes" id="UP000191154">
    <property type="component" value="Unassembled WGS sequence"/>
</dbReference>